<reference evidence="1 2" key="1">
    <citation type="journal article" date="2020" name="Nature">
        <title>Six reference-quality genomes reveal evolution of bat adaptations.</title>
        <authorList>
            <person name="Jebb D."/>
            <person name="Huang Z."/>
            <person name="Pippel M."/>
            <person name="Hughes G.M."/>
            <person name="Lavrichenko K."/>
            <person name="Devanna P."/>
            <person name="Winkler S."/>
            <person name="Jermiin L.S."/>
            <person name="Skirmuntt E.C."/>
            <person name="Katzourakis A."/>
            <person name="Burkitt-Gray L."/>
            <person name="Ray D.A."/>
            <person name="Sullivan K.A.M."/>
            <person name="Roscito J.G."/>
            <person name="Kirilenko B.M."/>
            <person name="Davalos L.M."/>
            <person name="Corthals A.P."/>
            <person name="Power M.L."/>
            <person name="Jones G."/>
            <person name="Ransome R.D."/>
            <person name="Dechmann D.K.N."/>
            <person name="Locatelli A.G."/>
            <person name="Puechmaille S.J."/>
            <person name="Fedrigo O."/>
            <person name="Jarvis E.D."/>
            <person name="Hiller M."/>
            <person name="Vernes S.C."/>
            <person name="Myers E.W."/>
            <person name="Teeling E.C."/>
        </authorList>
    </citation>
    <scope>NUCLEOTIDE SEQUENCE [LARGE SCALE GENOMIC DNA]</scope>
    <source>
        <strain evidence="1">MRouAeg1</strain>
        <tissue evidence="1">Muscle</tissue>
    </source>
</reference>
<name>A0A7J8CIS3_ROUAE</name>
<comment type="caution">
    <text evidence="1">The sequence shown here is derived from an EMBL/GenBank/DDBJ whole genome shotgun (WGS) entry which is preliminary data.</text>
</comment>
<gene>
    <name evidence="1" type="ORF">HJG63_009197</name>
</gene>
<proteinExistence type="predicted"/>
<accession>A0A7J8CIS3</accession>
<organism evidence="1 2">
    <name type="scientific">Rousettus aegyptiacus</name>
    <name type="common">Egyptian fruit bat</name>
    <name type="synonym">Pteropus aegyptiacus</name>
    <dbReference type="NCBI Taxonomy" id="9407"/>
    <lineage>
        <taxon>Eukaryota</taxon>
        <taxon>Metazoa</taxon>
        <taxon>Chordata</taxon>
        <taxon>Craniata</taxon>
        <taxon>Vertebrata</taxon>
        <taxon>Euteleostomi</taxon>
        <taxon>Mammalia</taxon>
        <taxon>Eutheria</taxon>
        <taxon>Laurasiatheria</taxon>
        <taxon>Chiroptera</taxon>
        <taxon>Yinpterochiroptera</taxon>
        <taxon>Pteropodoidea</taxon>
        <taxon>Pteropodidae</taxon>
        <taxon>Rousettinae</taxon>
        <taxon>Rousettus</taxon>
    </lineage>
</organism>
<keyword evidence="2" id="KW-1185">Reference proteome</keyword>
<sequence>MITTREAPPKALAVVANKTTKSHLPCATHAAVHSHLPVTSRPQLRFSRKALPDSWMPQVGFCDVPVGTAINSHSISLAMVCSSLREQGGCPSSSLLHLITEQSFRYTLIMSFSCRGRHLFCAHYVPDVLLNIVYKLTNSFNLTSSPSIVTGIIPIYRKVNGETERLSNTYKQRVRDGASIHI</sequence>
<protein>
    <submittedName>
        <fullName evidence="1">Uncharacterized protein</fullName>
    </submittedName>
</protein>
<dbReference type="EMBL" id="JACASE010000014">
    <property type="protein sequence ID" value="KAF6410760.1"/>
    <property type="molecule type" value="Genomic_DNA"/>
</dbReference>
<dbReference type="AlphaFoldDB" id="A0A7J8CIS3"/>
<dbReference type="Proteomes" id="UP000593571">
    <property type="component" value="Unassembled WGS sequence"/>
</dbReference>
<evidence type="ECO:0000313" key="1">
    <source>
        <dbReference type="EMBL" id="KAF6410760.1"/>
    </source>
</evidence>
<evidence type="ECO:0000313" key="2">
    <source>
        <dbReference type="Proteomes" id="UP000593571"/>
    </source>
</evidence>